<evidence type="ECO:0000256" key="3">
    <source>
        <dbReference type="SAM" id="MobiDB-lite"/>
    </source>
</evidence>
<name>A0A5B1BNF7_MYCSI</name>
<dbReference type="GO" id="GO:0005886">
    <property type="term" value="C:plasma membrane"/>
    <property type="evidence" value="ECO:0007669"/>
    <property type="project" value="TreeGrafter"/>
</dbReference>
<dbReference type="Proteomes" id="UP000324701">
    <property type="component" value="Unassembled WGS sequence"/>
</dbReference>
<evidence type="ECO:0000313" key="6">
    <source>
        <dbReference type="Proteomes" id="UP000324701"/>
    </source>
</evidence>
<dbReference type="EMBL" id="VTZN01000052">
    <property type="protein sequence ID" value="KAA1250238.1"/>
    <property type="molecule type" value="Genomic_DNA"/>
</dbReference>
<dbReference type="InterPro" id="IPR002123">
    <property type="entry name" value="Plipid/glycerol_acylTrfase"/>
</dbReference>
<keyword evidence="1 5" id="KW-0808">Transferase</keyword>
<keyword evidence="2 5" id="KW-0012">Acyltransferase</keyword>
<dbReference type="RefSeq" id="WP_149653961.1">
    <property type="nucleotide sequence ID" value="NZ_VTZN01000052.1"/>
</dbReference>
<protein>
    <submittedName>
        <fullName evidence="5">1-acyl-sn-glycerol-3-phosphate acyltransferase</fullName>
    </submittedName>
</protein>
<dbReference type="SMART" id="SM00563">
    <property type="entry name" value="PlsC"/>
    <property type="match status" value="1"/>
</dbReference>
<dbReference type="PANTHER" id="PTHR10434:SF55">
    <property type="entry name" value="POSSIBLE ACYLTRANSFERASE"/>
    <property type="match status" value="1"/>
</dbReference>
<dbReference type="GO" id="GO:0006654">
    <property type="term" value="P:phosphatidic acid biosynthetic process"/>
    <property type="evidence" value="ECO:0007669"/>
    <property type="project" value="TreeGrafter"/>
</dbReference>
<dbReference type="SUPFAM" id="SSF69593">
    <property type="entry name" value="Glycerol-3-phosphate (1)-acyltransferase"/>
    <property type="match status" value="1"/>
</dbReference>
<evidence type="ECO:0000256" key="1">
    <source>
        <dbReference type="ARBA" id="ARBA00022679"/>
    </source>
</evidence>
<dbReference type="CDD" id="cd07989">
    <property type="entry name" value="LPLAT_AGPAT-like"/>
    <property type="match status" value="1"/>
</dbReference>
<dbReference type="AlphaFoldDB" id="A0A5B1BNF7"/>
<feature type="compositionally biased region" description="Basic residues" evidence="3">
    <location>
        <begin position="265"/>
        <end position="274"/>
    </location>
</feature>
<accession>A0A5B1BNF7</accession>
<comment type="caution">
    <text evidence="5">The sequence shown here is derived from an EMBL/GenBank/DDBJ whole genome shotgun (WGS) entry which is preliminary data.</text>
</comment>
<gene>
    <name evidence="5" type="ORF">F0Q45_10860</name>
</gene>
<organism evidence="5 6">
    <name type="scientific">Mycobacterium simiae</name>
    <name type="common">Mycobacterium habana</name>
    <dbReference type="NCBI Taxonomy" id="1784"/>
    <lineage>
        <taxon>Bacteria</taxon>
        <taxon>Bacillati</taxon>
        <taxon>Actinomycetota</taxon>
        <taxon>Actinomycetes</taxon>
        <taxon>Mycobacteriales</taxon>
        <taxon>Mycobacteriaceae</taxon>
        <taxon>Mycobacterium</taxon>
        <taxon>Mycobacterium simiae complex</taxon>
    </lineage>
</organism>
<sequence>MAEPFFRMMEFLVPSIVAANGNKITYHGLENIPERDGALIALNHTSYVDWIPASIAAKERKRRLRFMIKAEMQEVKAVNYVIRHAQLIPVDRAEGANAYATAVQRLREGELVGLHPEATISRSLELKEFKSGAARLAVEARVPLVPMIVWGAHRIWPKDHPRNLFRNKIPITVAVGPALWPERDAERLNATLRQAMESMLHWVQEQYPHPEGAFWVPRRLGGSAPTPEQSREFRLAELAERAREREQTRLTPAGRGKIAQLAERARKRGHRRVTSRSFSKGGPR</sequence>
<feature type="region of interest" description="Disordered" evidence="3">
    <location>
        <begin position="240"/>
        <end position="284"/>
    </location>
</feature>
<proteinExistence type="predicted"/>
<evidence type="ECO:0000313" key="5">
    <source>
        <dbReference type="EMBL" id="KAA1250238.1"/>
    </source>
</evidence>
<evidence type="ECO:0000256" key="2">
    <source>
        <dbReference type="ARBA" id="ARBA00023315"/>
    </source>
</evidence>
<keyword evidence="6" id="KW-1185">Reference proteome</keyword>
<evidence type="ECO:0000259" key="4">
    <source>
        <dbReference type="SMART" id="SM00563"/>
    </source>
</evidence>
<dbReference type="GO" id="GO:0003841">
    <property type="term" value="F:1-acylglycerol-3-phosphate O-acyltransferase activity"/>
    <property type="evidence" value="ECO:0007669"/>
    <property type="project" value="TreeGrafter"/>
</dbReference>
<feature type="domain" description="Phospholipid/glycerol acyltransferase" evidence="4">
    <location>
        <begin position="38"/>
        <end position="152"/>
    </location>
</feature>
<dbReference type="OrthoDB" id="3210041at2"/>
<reference evidence="5 6" key="1">
    <citation type="submission" date="2019-09" db="EMBL/GenBank/DDBJ databases">
        <title>Report of infection by Mycobacterium simiae a patient suffering from pulmonary tuberculosis.</title>
        <authorList>
            <person name="Mohanty P.S."/>
            <person name="Bansal A.K."/>
            <person name="Singh H."/>
            <person name="Sharma S."/>
            <person name="Patil S.A."/>
            <person name="Upadhaya P."/>
            <person name="Singh P.K."/>
            <person name="Kumar D."/>
            <person name="Kumar S."/>
            <person name="Singh R.K."/>
            <person name="Chaudhary B."/>
        </authorList>
    </citation>
    <scope>NUCLEOTIDE SEQUENCE [LARGE SCALE GENOMIC DNA]</scope>
    <source>
        <strain evidence="5 6">JAL-560-SIM</strain>
    </source>
</reference>
<dbReference type="Pfam" id="PF01553">
    <property type="entry name" value="Acyltransferase"/>
    <property type="match status" value="1"/>
</dbReference>
<dbReference type="PANTHER" id="PTHR10434">
    <property type="entry name" value="1-ACYL-SN-GLYCEROL-3-PHOSPHATE ACYLTRANSFERASE"/>
    <property type="match status" value="1"/>
</dbReference>